<dbReference type="SUPFAM" id="SSF81342">
    <property type="entry name" value="Transmembrane di-heme cytochromes"/>
    <property type="match status" value="1"/>
</dbReference>
<keyword evidence="9" id="KW-1185">Reference proteome</keyword>
<dbReference type="Proteomes" id="UP000026249">
    <property type="component" value="Unassembled WGS sequence"/>
</dbReference>
<feature type="transmembrane region" description="Helical" evidence="6">
    <location>
        <begin position="82"/>
        <end position="104"/>
    </location>
</feature>
<keyword evidence="2" id="KW-1003">Cell membrane</keyword>
<dbReference type="AlphaFoldDB" id="A0A037ZJ53"/>
<dbReference type="GO" id="GO:0005886">
    <property type="term" value="C:plasma membrane"/>
    <property type="evidence" value="ECO:0007669"/>
    <property type="project" value="UniProtKB-SubCell"/>
</dbReference>
<dbReference type="Pfam" id="PF01292">
    <property type="entry name" value="Ni_hydr_CYTB"/>
    <property type="match status" value="1"/>
</dbReference>
<dbReference type="InterPro" id="IPR016174">
    <property type="entry name" value="Di-haem_cyt_TM"/>
</dbReference>
<evidence type="ECO:0000256" key="2">
    <source>
        <dbReference type="ARBA" id="ARBA00022475"/>
    </source>
</evidence>
<dbReference type="GO" id="GO:0022904">
    <property type="term" value="P:respiratory electron transport chain"/>
    <property type="evidence" value="ECO:0007669"/>
    <property type="project" value="InterPro"/>
</dbReference>
<gene>
    <name evidence="8" type="ORF">ACMU_10330</name>
</gene>
<sequence>MQSKPYSRLQKWLHLLVVVFLVVDVAFQGGMTTAFRRGVQTGEFMLSPSASMHFLIGIAVLLAVLARLTLVREQGGMQTRAALPFMAIYVLLILVALSGVLAWGLGSATVAKLHHLISLALYGVVVVHVIGRFVVEFVLKNNTLSRMFSDFW</sequence>
<accession>A0A037ZJ53</accession>
<dbReference type="InterPro" id="IPR011577">
    <property type="entry name" value="Cyt_b561_bac/Ni-Hgenase"/>
</dbReference>
<dbReference type="STRING" id="1454373.ACMU_10330"/>
<evidence type="ECO:0000256" key="5">
    <source>
        <dbReference type="ARBA" id="ARBA00023136"/>
    </source>
</evidence>
<evidence type="ECO:0000313" key="8">
    <source>
        <dbReference type="EMBL" id="KAJ56143.1"/>
    </source>
</evidence>
<dbReference type="RefSeq" id="WP_035258382.1">
    <property type="nucleotide sequence ID" value="NZ_JFKE01000003.1"/>
</dbReference>
<comment type="caution">
    <text evidence="8">The sequence shown here is derived from an EMBL/GenBank/DDBJ whole genome shotgun (WGS) entry which is preliminary data.</text>
</comment>
<evidence type="ECO:0000256" key="3">
    <source>
        <dbReference type="ARBA" id="ARBA00022692"/>
    </source>
</evidence>
<feature type="transmembrane region" description="Helical" evidence="6">
    <location>
        <begin position="51"/>
        <end position="70"/>
    </location>
</feature>
<proteinExistence type="predicted"/>
<evidence type="ECO:0000256" key="6">
    <source>
        <dbReference type="SAM" id="Phobius"/>
    </source>
</evidence>
<keyword evidence="3 6" id="KW-0812">Transmembrane</keyword>
<dbReference type="GO" id="GO:0009055">
    <property type="term" value="F:electron transfer activity"/>
    <property type="evidence" value="ECO:0007669"/>
    <property type="project" value="InterPro"/>
</dbReference>
<protein>
    <recommendedName>
        <fullName evidence="7">Cytochrome b561 bacterial/Ni-hydrogenase domain-containing protein</fullName>
    </recommendedName>
</protein>
<keyword evidence="5 6" id="KW-0472">Membrane</keyword>
<evidence type="ECO:0000259" key="7">
    <source>
        <dbReference type="Pfam" id="PF01292"/>
    </source>
</evidence>
<reference evidence="8 9" key="1">
    <citation type="submission" date="2014-03" db="EMBL/GenBank/DDBJ databases">
        <title>Draft Genome Sequence of Actibacterium mucosum KCTC 23349, a Marine Alphaproteobacterium with Complex Ionic Requirements Isolated from Mediterranean Seawater at Malvarrosa Beach, Valencia, Spain.</title>
        <authorList>
            <person name="Arahal D.R."/>
            <person name="Shao Z."/>
            <person name="Lai Q."/>
            <person name="Pujalte M.J."/>
        </authorList>
    </citation>
    <scope>NUCLEOTIDE SEQUENCE [LARGE SCALE GENOMIC DNA]</scope>
    <source>
        <strain evidence="8 9">KCTC 23349</strain>
    </source>
</reference>
<keyword evidence="4 6" id="KW-1133">Transmembrane helix</keyword>
<name>A0A037ZJ53_9RHOB</name>
<feature type="transmembrane region" description="Helical" evidence="6">
    <location>
        <begin position="116"/>
        <end position="139"/>
    </location>
</feature>
<comment type="subcellular location">
    <subcellularLocation>
        <location evidence="1">Cell membrane</location>
        <topology evidence="1">Multi-pass membrane protein</topology>
    </subcellularLocation>
</comment>
<organism evidence="8 9">
    <name type="scientific">Actibacterium mucosum KCTC 23349</name>
    <dbReference type="NCBI Taxonomy" id="1454373"/>
    <lineage>
        <taxon>Bacteria</taxon>
        <taxon>Pseudomonadati</taxon>
        <taxon>Pseudomonadota</taxon>
        <taxon>Alphaproteobacteria</taxon>
        <taxon>Rhodobacterales</taxon>
        <taxon>Roseobacteraceae</taxon>
        <taxon>Actibacterium</taxon>
    </lineage>
</organism>
<evidence type="ECO:0000313" key="9">
    <source>
        <dbReference type="Proteomes" id="UP000026249"/>
    </source>
</evidence>
<feature type="transmembrane region" description="Helical" evidence="6">
    <location>
        <begin position="12"/>
        <end position="31"/>
    </location>
</feature>
<dbReference type="EMBL" id="JFKE01000003">
    <property type="protein sequence ID" value="KAJ56143.1"/>
    <property type="molecule type" value="Genomic_DNA"/>
</dbReference>
<feature type="domain" description="Cytochrome b561 bacterial/Ni-hydrogenase" evidence="7">
    <location>
        <begin position="6"/>
        <end position="149"/>
    </location>
</feature>
<evidence type="ECO:0000256" key="1">
    <source>
        <dbReference type="ARBA" id="ARBA00004651"/>
    </source>
</evidence>
<evidence type="ECO:0000256" key="4">
    <source>
        <dbReference type="ARBA" id="ARBA00022989"/>
    </source>
</evidence>